<reference evidence="20" key="2">
    <citation type="submission" date="2017-02" db="EMBL/GenBank/DDBJ databases">
        <title>Sunflower complete genome.</title>
        <authorList>
            <person name="Langlade N."/>
            <person name="Munos S."/>
        </authorList>
    </citation>
    <scope>NUCLEOTIDE SEQUENCE [LARGE SCALE GENOMIC DNA]</scope>
    <source>
        <tissue evidence="20">Leaves</tissue>
    </source>
</reference>
<dbReference type="InterPro" id="IPR011009">
    <property type="entry name" value="Kinase-like_dom_sf"/>
</dbReference>
<dbReference type="EMBL" id="CM007896">
    <property type="protein sequence ID" value="OTG21320.1"/>
    <property type="molecule type" value="Genomic_DNA"/>
</dbReference>
<dbReference type="InterPro" id="IPR008271">
    <property type="entry name" value="Ser/Thr_kinase_AS"/>
</dbReference>
<evidence type="ECO:0000256" key="4">
    <source>
        <dbReference type="ARBA" id="ARBA00022679"/>
    </source>
</evidence>
<comment type="catalytic activity">
    <reaction evidence="14">
        <text>L-seryl-[protein] + ATP = O-phospho-L-seryl-[protein] + ADP + H(+)</text>
        <dbReference type="Rhea" id="RHEA:17989"/>
        <dbReference type="Rhea" id="RHEA-COMP:9863"/>
        <dbReference type="Rhea" id="RHEA-COMP:11604"/>
        <dbReference type="ChEBI" id="CHEBI:15378"/>
        <dbReference type="ChEBI" id="CHEBI:29999"/>
        <dbReference type="ChEBI" id="CHEBI:30616"/>
        <dbReference type="ChEBI" id="CHEBI:83421"/>
        <dbReference type="ChEBI" id="CHEBI:456216"/>
        <dbReference type="EC" id="2.7.11.1"/>
    </reaction>
</comment>
<evidence type="ECO:0000256" key="11">
    <source>
        <dbReference type="ARBA" id="ARBA00023136"/>
    </source>
</evidence>
<keyword evidence="21" id="KW-1185">Reference proteome</keyword>
<comment type="subcellular location">
    <subcellularLocation>
        <location evidence="1">Membrane</location>
        <topology evidence="1">Single-pass membrane protein</topology>
    </subcellularLocation>
</comment>
<keyword evidence="8" id="KW-0418">Kinase</keyword>
<accession>A0A251UD81</accession>
<evidence type="ECO:0000256" key="7">
    <source>
        <dbReference type="ARBA" id="ARBA00022741"/>
    </source>
</evidence>
<dbReference type="SUPFAM" id="SSF56112">
    <property type="entry name" value="Protein kinase-like (PK-like)"/>
    <property type="match status" value="1"/>
</dbReference>
<dbReference type="OrthoDB" id="61110at2759"/>
<feature type="domain" description="Protein kinase" evidence="18">
    <location>
        <begin position="494"/>
        <end position="793"/>
    </location>
</feature>
<evidence type="ECO:0000259" key="18">
    <source>
        <dbReference type="PROSITE" id="PS50011"/>
    </source>
</evidence>
<feature type="compositionally biased region" description="Low complexity" evidence="16">
    <location>
        <begin position="444"/>
        <end position="458"/>
    </location>
</feature>
<dbReference type="Gene3D" id="3.30.200.20">
    <property type="entry name" value="Phosphorylase Kinase, domain 1"/>
    <property type="match status" value="1"/>
</dbReference>
<dbReference type="Gene3D" id="1.10.510.10">
    <property type="entry name" value="Transferase(Phosphotransferase) domain 1"/>
    <property type="match status" value="1"/>
</dbReference>
<dbReference type="InterPro" id="IPR017441">
    <property type="entry name" value="Protein_kinase_ATP_BS"/>
</dbReference>
<dbReference type="OMA" id="CWRTGDT"/>
<dbReference type="EC" id="2.7.11.1" evidence="2"/>
<keyword evidence="10 17" id="KW-1133">Transmembrane helix</keyword>
<evidence type="ECO:0000256" key="14">
    <source>
        <dbReference type="ARBA" id="ARBA00048679"/>
    </source>
</evidence>
<feature type="binding site" evidence="15">
    <location>
        <position position="522"/>
    </location>
    <ligand>
        <name>ATP</name>
        <dbReference type="ChEBI" id="CHEBI:30616"/>
    </ligand>
</feature>
<evidence type="ECO:0000256" key="13">
    <source>
        <dbReference type="ARBA" id="ARBA00047899"/>
    </source>
</evidence>
<feature type="transmembrane region" description="Helical" evidence="17">
    <location>
        <begin position="391"/>
        <end position="418"/>
    </location>
</feature>
<feature type="region of interest" description="Disordered" evidence="16">
    <location>
        <begin position="366"/>
        <end position="385"/>
    </location>
</feature>
<evidence type="ECO:0000256" key="12">
    <source>
        <dbReference type="ARBA" id="ARBA00023180"/>
    </source>
</evidence>
<evidence type="ECO:0000256" key="1">
    <source>
        <dbReference type="ARBA" id="ARBA00004167"/>
    </source>
</evidence>
<evidence type="ECO:0000256" key="2">
    <source>
        <dbReference type="ARBA" id="ARBA00012513"/>
    </source>
</evidence>
<name>A0A251UD81_HELAN</name>
<evidence type="ECO:0000256" key="15">
    <source>
        <dbReference type="PROSITE-ProRule" id="PRU10141"/>
    </source>
</evidence>
<feature type="region of interest" description="Disordered" evidence="16">
    <location>
        <begin position="433"/>
        <end position="477"/>
    </location>
</feature>
<dbReference type="PANTHER" id="PTHR46146">
    <property type="entry name" value="SERINE/THREONINE-PROTEIN KINASE-LIKE PROTEIN CCR4"/>
    <property type="match status" value="1"/>
</dbReference>
<evidence type="ECO:0000256" key="17">
    <source>
        <dbReference type="SAM" id="Phobius"/>
    </source>
</evidence>
<dbReference type="FunFam" id="3.30.200.20:FF:000466">
    <property type="entry name" value="Putative LRR receptor-like serine/threonine-protein kinase"/>
    <property type="match status" value="1"/>
</dbReference>
<dbReference type="FunCoup" id="A0A251UD81">
    <property type="interactions" value="387"/>
</dbReference>
<evidence type="ECO:0000256" key="3">
    <source>
        <dbReference type="ARBA" id="ARBA00022527"/>
    </source>
</evidence>
<dbReference type="GO" id="GO:0004674">
    <property type="term" value="F:protein serine/threonine kinase activity"/>
    <property type="evidence" value="ECO:0007669"/>
    <property type="project" value="UniProtKB-KW"/>
</dbReference>
<feature type="compositionally biased region" description="Basic residues" evidence="16">
    <location>
        <begin position="459"/>
        <end position="468"/>
    </location>
</feature>
<keyword evidence="3" id="KW-0723">Serine/threonine-protein kinase</keyword>
<dbReference type="InterPro" id="IPR009091">
    <property type="entry name" value="RCC1/BLIP-II"/>
</dbReference>
<dbReference type="GO" id="GO:0042803">
    <property type="term" value="F:protein homodimerization activity"/>
    <property type="evidence" value="ECO:0007669"/>
    <property type="project" value="UniProtKB-ARBA"/>
</dbReference>
<dbReference type="Gramene" id="mRNA:HanXRQr2_Chr07g0312711">
    <property type="protein sequence ID" value="CDS:HanXRQr2_Chr07g0312711.1"/>
    <property type="gene ID" value="HanXRQr2_Chr07g0312711"/>
</dbReference>
<feature type="compositionally biased region" description="Polar residues" evidence="16">
    <location>
        <begin position="433"/>
        <end position="443"/>
    </location>
</feature>
<reference evidence="19" key="3">
    <citation type="submission" date="2020-06" db="EMBL/GenBank/DDBJ databases">
        <title>Helianthus annuus Genome sequencing and assembly Release 2.</title>
        <authorList>
            <person name="Gouzy J."/>
            <person name="Langlade N."/>
            <person name="Munos S."/>
        </authorList>
    </citation>
    <scope>NUCLEOTIDE SEQUENCE</scope>
    <source>
        <tissue evidence="19">Leaves</tissue>
    </source>
</reference>
<protein>
    <recommendedName>
        <fullName evidence="2">non-specific serine/threonine protein kinase</fullName>
        <ecNumber evidence="2">2.7.11.1</ecNumber>
    </recommendedName>
</protein>
<dbReference type="Pfam" id="PF00069">
    <property type="entry name" value="Pkinase"/>
    <property type="match status" value="1"/>
</dbReference>
<evidence type="ECO:0000256" key="16">
    <source>
        <dbReference type="SAM" id="MobiDB-lite"/>
    </source>
</evidence>
<dbReference type="Gene3D" id="2.130.10.30">
    <property type="entry name" value="Regulator of chromosome condensation 1/beta-lactamase-inhibitor protein II"/>
    <property type="match status" value="1"/>
</dbReference>
<dbReference type="AlphaFoldDB" id="A0A251UD81"/>
<dbReference type="FunFam" id="1.10.510.10:FF:000569">
    <property type="entry name" value="Serine/threonine-protein kinase-like protein CCR4"/>
    <property type="match status" value="1"/>
</dbReference>
<dbReference type="CDD" id="cd14066">
    <property type="entry name" value="STKc_IRAK"/>
    <property type="match status" value="1"/>
</dbReference>
<keyword evidence="6" id="KW-0732">Signal</keyword>
<dbReference type="PROSITE" id="PS00107">
    <property type="entry name" value="PROTEIN_KINASE_ATP"/>
    <property type="match status" value="1"/>
</dbReference>
<organism evidence="20 21">
    <name type="scientific">Helianthus annuus</name>
    <name type="common">Common sunflower</name>
    <dbReference type="NCBI Taxonomy" id="4232"/>
    <lineage>
        <taxon>Eukaryota</taxon>
        <taxon>Viridiplantae</taxon>
        <taxon>Streptophyta</taxon>
        <taxon>Embryophyta</taxon>
        <taxon>Tracheophyta</taxon>
        <taxon>Spermatophyta</taxon>
        <taxon>Magnoliopsida</taxon>
        <taxon>eudicotyledons</taxon>
        <taxon>Gunneridae</taxon>
        <taxon>Pentapetalae</taxon>
        <taxon>asterids</taxon>
        <taxon>campanulids</taxon>
        <taxon>Asterales</taxon>
        <taxon>Asteraceae</taxon>
        <taxon>Asteroideae</taxon>
        <taxon>Heliantheae alliance</taxon>
        <taxon>Heliantheae</taxon>
        <taxon>Helianthus</taxon>
    </lineage>
</organism>
<evidence type="ECO:0000256" key="6">
    <source>
        <dbReference type="ARBA" id="ARBA00022729"/>
    </source>
</evidence>
<dbReference type="GO" id="GO:0016020">
    <property type="term" value="C:membrane"/>
    <property type="evidence" value="ECO:0007669"/>
    <property type="project" value="UniProtKB-SubCell"/>
</dbReference>
<evidence type="ECO:0000256" key="10">
    <source>
        <dbReference type="ARBA" id="ARBA00022989"/>
    </source>
</evidence>
<keyword evidence="5 17" id="KW-0812">Transmembrane</keyword>
<dbReference type="SUPFAM" id="SSF50985">
    <property type="entry name" value="RCC1/BLIP-II"/>
    <property type="match status" value="1"/>
</dbReference>
<dbReference type="InterPro" id="IPR000719">
    <property type="entry name" value="Prot_kinase_dom"/>
</dbReference>
<dbReference type="PANTHER" id="PTHR46146:SF3">
    <property type="entry name" value="SERINE_THREONINE-PROTEIN KINASE-LIKE PROTEIN CCR3-RELATED"/>
    <property type="match status" value="1"/>
</dbReference>
<comment type="catalytic activity">
    <reaction evidence="13">
        <text>L-threonyl-[protein] + ATP = O-phospho-L-threonyl-[protein] + ADP + H(+)</text>
        <dbReference type="Rhea" id="RHEA:46608"/>
        <dbReference type="Rhea" id="RHEA-COMP:11060"/>
        <dbReference type="Rhea" id="RHEA-COMP:11605"/>
        <dbReference type="ChEBI" id="CHEBI:15378"/>
        <dbReference type="ChEBI" id="CHEBI:30013"/>
        <dbReference type="ChEBI" id="CHEBI:30616"/>
        <dbReference type="ChEBI" id="CHEBI:61977"/>
        <dbReference type="ChEBI" id="CHEBI:456216"/>
        <dbReference type="EC" id="2.7.11.1"/>
    </reaction>
</comment>
<dbReference type="EMBL" id="MNCJ02000322">
    <property type="protein sequence ID" value="KAF5800149.1"/>
    <property type="molecule type" value="Genomic_DNA"/>
</dbReference>
<keyword evidence="12" id="KW-0325">Glycoprotein</keyword>
<dbReference type="Proteomes" id="UP000215914">
    <property type="component" value="Chromosome 7"/>
</dbReference>
<sequence>MMSSTTGVTVIITYAIAILSSIQTIHTLSGSATTIAVSYGSTITICGITAGQPSQHIQCWRNGQVSDVFSNISFDSIAGGRDVFCGIRSGGSTLICWNPNLTPKRLYYNETVILTDLAVGDSQICAVTNTSQGTVNCWRDGEEFTTRNIRIRSVSSGLGLSCGVPVDNTSGIICFGSNSQLANTNTIQLQVEFDSFSMLNVFVGGGHVCGVNSTGFVICRGANDHGQIDVPDHEAFEFSALALGLNHTCGLRMLNKTVVCWGGGGGNVNVSDYVVGVSFESIVAGSDFTCGLTSNNLSVICWGDGWVRNGLYPSEFGLPLGSVLPGPCVRSGPPACGCGIYAQSDTLCSGSGSICMPCNLASLAPPSPPPSPPTGGGNVPRSSPSRPLRRGLLAFAIVGSIGTFAGICTIIYCLWTGICCGNKKIHNSVQPTITSTNHNGPQLSNNSSQVSRSSTIRRQASRAFRRQRSGTSSKHADREEEFTFADLALATDNFSLENKIGSGSFGVVYKGKLLDGREVAIKRGEMCQKAKKFQEKESAFDSELAFLSRLHHKHLVRLVGYCEEREEKLLVYEYMKNGALFDHLHDKKNVEQNSSLLNSWKMRIKIALDAARGIEYLHNYAVPPIIHRDIKSSNILLDANWVARVSDFGLSLMGPESDSEQRPTKAAGTVGYIDPEYYGLNVVTAKSDVYGLGVVMLELLTGKRAIFKSNDDGTGNGNGNGGTPISLVDYAIPTIVSGELAKILDKRVRPPEANEAESEAVELMAYTAIHCVNLEGRDRPTMTDIVANLERALTLCDDSHGSISISSGQISIISE</sequence>
<gene>
    <name evidence="20" type="primary">CCR3</name>
    <name evidence="20" type="ORF">HannXRQ_Chr07g0202871</name>
    <name evidence="19" type="ORF">HanXRQr2_Chr07g0312711</name>
</gene>
<reference evidence="19 21" key="1">
    <citation type="journal article" date="2017" name="Nature">
        <title>The sunflower genome provides insights into oil metabolism, flowering and Asterid evolution.</title>
        <authorList>
            <person name="Badouin H."/>
            <person name="Gouzy J."/>
            <person name="Grassa C.J."/>
            <person name="Murat F."/>
            <person name="Staton S.E."/>
            <person name="Cottret L."/>
            <person name="Lelandais-Briere C."/>
            <person name="Owens G.L."/>
            <person name="Carrere S."/>
            <person name="Mayjonade B."/>
            <person name="Legrand L."/>
            <person name="Gill N."/>
            <person name="Kane N.C."/>
            <person name="Bowers J.E."/>
            <person name="Hubner S."/>
            <person name="Bellec A."/>
            <person name="Berard A."/>
            <person name="Berges H."/>
            <person name="Blanchet N."/>
            <person name="Boniface M.C."/>
            <person name="Brunel D."/>
            <person name="Catrice O."/>
            <person name="Chaidir N."/>
            <person name="Claudel C."/>
            <person name="Donnadieu C."/>
            <person name="Faraut T."/>
            <person name="Fievet G."/>
            <person name="Helmstetter N."/>
            <person name="King M."/>
            <person name="Knapp S.J."/>
            <person name="Lai Z."/>
            <person name="Le Paslier M.C."/>
            <person name="Lippi Y."/>
            <person name="Lorenzon L."/>
            <person name="Mandel J.R."/>
            <person name="Marage G."/>
            <person name="Marchand G."/>
            <person name="Marquand E."/>
            <person name="Bret-Mestries E."/>
            <person name="Morien E."/>
            <person name="Nambeesan S."/>
            <person name="Nguyen T."/>
            <person name="Pegot-Espagnet P."/>
            <person name="Pouilly N."/>
            <person name="Raftis F."/>
            <person name="Sallet E."/>
            <person name="Schiex T."/>
            <person name="Thomas J."/>
            <person name="Vandecasteele C."/>
            <person name="Vares D."/>
            <person name="Vear F."/>
            <person name="Vautrin S."/>
            <person name="Crespi M."/>
            <person name="Mangin B."/>
            <person name="Burke J.M."/>
            <person name="Salse J."/>
            <person name="Munos S."/>
            <person name="Vincourt P."/>
            <person name="Rieseberg L.H."/>
            <person name="Langlade N.B."/>
        </authorList>
    </citation>
    <scope>NUCLEOTIDE SEQUENCE [LARGE SCALE GENOMIC DNA]</scope>
    <source>
        <strain evidence="21">cv. SF193</strain>
        <tissue evidence="19">Leaves</tissue>
    </source>
</reference>
<evidence type="ECO:0000256" key="8">
    <source>
        <dbReference type="ARBA" id="ARBA00022777"/>
    </source>
</evidence>
<dbReference type="GO" id="GO:0005524">
    <property type="term" value="F:ATP binding"/>
    <property type="evidence" value="ECO:0007669"/>
    <property type="project" value="UniProtKB-UniRule"/>
</dbReference>
<evidence type="ECO:0000256" key="5">
    <source>
        <dbReference type="ARBA" id="ARBA00022692"/>
    </source>
</evidence>
<dbReference type="PROSITE" id="PS50011">
    <property type="entry name" value="PROTEIN_KINASE_DOM"/>
    <property type="match status" value="1"/>
</dbReference>
<evidence type="ECO:0000256" key="9">
    <source>
        <dbReference type="ARBA" id="ARBA00022840"/>
    </source>
</evidence>
<keyword evidence="11 17" id="KW-0472">Membrane</keyword>
<evidence type="ECO:0000313" key="20">
    <source>
        <dbReference type="EMBL" id="OTG21320.1"/>
    </source>
</evidence>
<keyword evidence="4 19" id="KW-0808">Transferase</keyword>
<dbReference type="PROSITE" id="PS00108">
    <property type="entry name" value="PROTEIN_KINASE_ST"/>
    <property type="match status" value="1"/>
</dbReference>
<evidence type="ECO:0000313" key="21">
    <source>
        <dbReference type="Proteomes" id="UP000215914"/>
    </source>
</evidence>
<keyword evidence="9 15" id="KW-0067">ATP-binding</keyword>
<proteinExistence type="predicted"/>
<keyword evidence="7 15" id="KW-0547">Nucleotide-binding</keyword>
<dbReference type="InParanoid" id="A0A251UD81"/>
<evidence type="ECO:0000313" key="19">
    <source>
        <dbReference type="EMBL" id="KAF5800149.1"/>
    </source>
</evidence>
<dbReference type="SMART" id="SM00220">
    <property type="entry name" value="S_TKc"/>
    <property type="match status" value="1"/>
</dbReference>